<evidence type="ECO:0000313" key="2">
    <source>
        <dbReference type="Proteomes" id="UP000215914"/>
    </source>
</evidence>
<dbReference type="AlphaFoldDB" id="A0A9K3H670"/>
<reference evidence="1" key="1">
    <citation type="journal article" date="2017" name="Nature">
        <title>The sunflower genome provides insights into oil metabolism, flowering and Asterid evolution.</title>
        <authorList>
            <person name="Badouin H."/>
            <person name="Gouzy J."/>
            <person name="Grassa C.J."/>
            <person name="Murat F."/>
            <person name="Staton S.E."/>
            <person name="Cottret L."/>
            <person name="Lelandais-Briere C."/>
            <person name="Owens G.L."/>
            <person name="Carrere S."/>
            <person name="Mayjonade B."/>
            <person name="Legrand L."/>
            <person name="Gill N."/>
            <person name="Kane N.C."/>
            <person name="Bowers J.E."/>
            <person name="Hubner S."/>
            <person name="Bellec A."/>
            <person name="Berard A."/>
            <person name="Berges H."/>
            <person name="Blanchet N."/>
            <person name="Boniface M.C."/>
            <person name="Brunel D."/>
            <person name="Catrice O."/>
            <person name="Chaidir N."/>
            <person name="Claudel C."/>
            <person name="Donnadieu C."/>
            <person name="Faraut T."/>
            <person name="Fievet G."/>
            <person name="Helmstetter N."/>
            <person name="King M."/>
            <person name="Knapp S.J."/>
            <person name="Lai Z."/>
            <person name="Le Paslier M.C."/>
            <person name="Lippi Y."/>
            <person name="Lorenzon L."/>
            <person name="Mandel J.R."/>
            <person name="Marage G."/>
            <person name="Marchand G."/>
            <person name="Marquand E."/>
            <person name="Bret-Mestries E."/>
            <person name="Morien E."/>
            <person name="Nambeesan S."/>
            <person name="Nguyen T."/>
            <person name="Pegot-Espagnet P."/>
            <person name="Pouilly N."/>
            <person name="Raftis F."/>
            <person name="Sallet E."/>
            <person name="Schiex T."/>
            <person name="Thomas J."/>
            <person name="Vandecasteele C."/>
            <person name="Vares D."/>
            <person name="Vear F."/>
            <person name="Vautrin S."/>
            <person name="Crespi M."/>
            <person name="Mangin B."/>
            <person name="Burke J.M."/>
            <person name="Salse J."/>
            <person name="Munos S."/>
            <person name="Vincourt P."/>
            <person name="Rieseberg L.H."/>
            <person name="Langlade N.B."/>
        </authorList>
    </citation>
    <scope>NUCLEOTIDE SEQUENCE</scope>
    <source>
        <tissue evidence="1">Leaves</tissue>
    </source>
</reference>
<name>A0A9K3H670_HELAN</name>
<keyword evidence="2" id="KW-1185">Reference proteome</keyword>
<sequence>MTGRGKNPLFPVTKVWRLHILCPNNEVRHVLISKTTLCIWNLLKTGLRLSLISYLKMIRV</sequence>
<dbReference type="EMBL" id="MNCJ02000329">
    <property type="protein sequence ID" value="KAF5767563.1"/>
    <property type="molecule type" value="Genomic_DNA"/>
</dbReference>
<dbReference type="Gramene" id="mRNA:HanXRQr2_Chr14g0625761">
    <property type="protein sequence ID" value="mRNA:HanXRQr2_Chr14g0625761"/>
    <property type="gene ID" value="HanXRQr2_Chr14g0625761"/>
</dbReference>
<evidence type="ECO:0000313" key="1">
    <source>
        <dbReference type="EMBL" id="KAF5767563.1"/>
    </source>
</evidence>
<accession>A0A9K3H670</accession>
<protein>
    <submittedName>
        <fullName evidence="1">Uncharacterized protein</fullName>
    </submittedName>
</protein>
<dbReference type="Proteomes" id="UP000215914">
    <property type="component" value="Unassembled WGS sequence"/>
</dbReference>
<reference evidence="1" key="2">
    <citation type="submission" date="2020-06" db="EMBL/GenBank/DDBJ databases">
        <title>Helianthus annuus Genome sequencing and assembly Release 2.</title>
        <authorList>
            <person name="Gouzy J."/>
            <person name="Langlade N."/>
            <person name="Munos S."/>
        </authorList>
    </citation>
    <scope>NUCLEOTIDE SEQUENCE</scope>
    <source>
        <tissue evidence="1">Leaves</tissue>
    </source>
</reference>
<gene>
    <name evidence="1" type="ORF">HanXRQr2_Chr14g0625761</name>
</gene>
<organism evidence="1 2">
    <name type="scientific">Helianthus annuus</name>
    <name type="common">Common sunflower</name>
    <dbReference type="NCBI Taxonomy" id="4232"/>
    <lineage>
        <taxon>Eukaryota</taxon>
        <taxon>Viridiplantae</taxon>
        <taxon>Streptophyta</taxon>
        <taxon>Embryophyta</taxon>
        <taxon>Tracheophyta</taxon>
        <taxon>Spermatophyta</taxon>
        <taxon>Magnoliopsida</taxon>
        <taxon>eudicotyledons</taxon>
        <taxon>Gunneridae</taxon>
        <taxon>Pentapetalae</taxon>
        <taxon>asterids</taxon>
        <taxon>campanulids</taxon>
        <taxon>Asterales</taxon>
        <taxon>Asteraceae</taxon>
        <taxon>Asteroideae</taxon>
        <taxon>Heliantheae alliance</taxon>
        <taxon>Heliantheae</taxon>
        <taxon>Helianthus</taxon>
    </lineage>
</organism>
<comment type="caution">
    <text evidence="1">The sequence shown here is derived from an EMBL/GenBank/DDBJ whole genome shotgun (WGS) entry which is preliminary data.</text>
</comment>
<proteinExistence type="predicted"/>